<dbReference type="PROSITE" id="PS00061">
    <property type="entry name" value="ADH_SHORT"/>
    <property type="match status" value="1"/>
</dbReference>
<evidence type="ECO:0000313" key="4">
    <source>
        <dbReference type="EnsemblMetazoa" id="XP_030839210"/>
    </source>
</evidence>
<dbReference type="InterPro" id="IPR036291">
    <property type="entry name" value="NAD(P)-bd_dom_sf"/>
</dbReference>
<dbReference type="AlphaFoldDB" id="A0A7M7NNP0"/>
<reference evidence="4" key="2">
    <citation type="submission" date="2021-01" db="UniProtKB">
        <authorList>
            <consortium name="EnsemblMetazoa"/>
        </authorList>
    </citation>
    <scope>IDENTIFICATION</scope>
</reference>
<dbReference type="OMA" id="VRTTHCL"/>
<keyword evidence="5" id="KW-1185">Reference proteome</keyword>
<dbReference type="Gene3D" id="3.40.50.720">
    <property type="entry name" value="NAD(P)-binding Rossmann-like Domain"/>
    <property type="match status" value="1"/>
</dbReference>
<dbReference type="InParanoid" id="A0A7M7NNP0"/>
<dbReference type="InterPro" id="IPR020904">
    <property type="entry name" value="Sc_DH/Rdtase_CS"/>
</dbReference>
<dbReference type="EnsemblMetazoa" id="XM_030983350">
    <property type="protein sequence ID" value="XP_030839210"/>
    <property type="gene ID" value="LOC591131"/>
</dbReference>
<dbReference type="InterPro" id="IPR002347">
    <property type="entry name" value="SDR_fam"/>
</dbReference>
<proteinExistence type="inferred from homology"/>
<dbReference type="SUPFAM" id="SSF51735">
    <property type="entry name" value="NAD(P)-binding Rossmann-fold domains"/>
    <property type="match status" value="1"/>
</dbReference>
<dbReference type="PRINTS" id="PR00080">
    <property type="entry name" value="SDRFAMILY"/>
</dbReference>
<evidence type="ECO:0000313" key="5">
    <source>
        <dbReference type="Proteomes" id="UP000007110"/>
    </source>
</evidence>
<organism evidence="4 5">
    <name type="scientific">Strongylocentrotus purpuratus</name>
    <name type="common">Purple sea urchin</name>
    <dbReference type="NCBI Taxonomy" id="7668"/>
    <lineage>
        <taxon>Eukaryota</taxon>
        <taxon>Metazoa</taxon>
        <taxon>Echinodermata</taxon>
        <taxon>Eleutherozoa</taxon>
        <taxon>Echinozoa</taxon>
        <taxon>Echinoidea</taxon>
        <taxon>Euechinoidea</taxon>
        <taxon>Echinacea</taxon>
        <taxon>Camarodonta</taxon>
        <taxon>Echinidea</taxon>
        <taxon>Strongylocentrotidae</taxon>
        <taxon>Strongylocentrotus</taxon>
    </lineage>
</organism>
<keyword evidence="2" id="KW-0560">Oxidoreductase</keyword>
<protein>
    <submittedName>
        <fullName evidence="4">Uncharacterized protein</fullName>
    </submittedName>
</protein>
<sequence>MAPQIVLITGCSAGIGLAIATRLALDRDQRYIVIATVIAMTEKAELVAAVGDALYKTVFIQALDVTDDENISYVVNNVVNTYGRIDVLINNAGLVVVGIPELIPREKIDQIFSVNAIGTMRVTQAVLPHMKEKRAGKIVAVSSGLGKQGRPYYDFYCATKFAIEGFFESLAAGVRPFNIRVCLVEPGRVGTGLDDDVCDSVNDLVGDEEIDEMDRRHLARLQRSFSVSKMSSADEIAKAIQERCLEKEKPVLRHLLKDELVRENMARDLSDLTGERVVAGNLKRIGYSS</sequence>
<dbReference type="PANTHER" id="PTHR43391:SF86">
    <property type="entry name" value="SHORT-CHAIN DEHYDROGENASE_REDUCTASE FAMILY PROTEIN"/>
    <property type="match status" value="1"/>
</dbReference>
<dbReference type="RefSeq" id="XP_030839210.1">
    <property type="nucleotide sequence ID" value="XM_030983350.1"/>
</dbReference>
<reference evidence="5" key="1">
    <citation type="submission" date="2015-02" db="EMBL/GenBank/DDBJ databases">
        <title>Genome sequencing for Strongylocentrotus purpuratus.</title>
        <authorList>
            <person name="Murali S."/>
            <person name="Liu Y."/>
            <person name="Vee V."/>
            <person name="English A."/>
            <person name="Wang M."/>
            <person name="Skinner E."/>
            <person name="Han Y."/>
            <person name="Muzny D.M."/>
            <person name="Worley K.C."/>
            <person name="Gibbs R.A."/>
        </authorList>
    </citation>
    <scope>NUCLEOTIDE SEQUENCE</scope>
</reference>
<name>A0A7M7NNP0_STRPU</name>
<dbReference type="GeneID" id="591131"/>
<dbReference type="OrthoDB" id="1933717at2759"/>
<dbReference type="GO" id="GO:0016491">
    <property type="term" value="F:oxidoreductase activity"/>
    <property type="evidence" value="ECO:0000318"/>
    <property type="project" value="GO_Central"/>
</dbReference>
<accession>A0A7M7NNP0</accession>
<evidence type="ECO:0000256" key="2">
    <source>
        <dbReference type="ARBA" id="ARBA00023002"/>
    </source>
</evidence>
<dbReference type="PANTHER" id="PTHR43391">
    <property type="entry name" value="RETINOL DEHYDROGENASE-RELATED"/>
    <property type="match status" value="1"/>
</dbReference>
<evidence type="ECO:0000256" key="1">
    <source>
        <dbReference type="ARBA" id="ARBA00006484"/>
    </source>
</evidence>
<dbReference type="PRINTS" id="PR00081">
    <property type="entry name" value="GDHRDH"/>
</dbReference>
<dbReference type="GO" id="GO:0005829">
    <property type="term" value="C:cytosol"/>
    <property type="evidence" value="ECO:0000318"/>
    <property type="project" value="GO_Central"/>
</dbReference>
<dbReference type="KEGG" id="spu:591131"/>
<dbReference type="Pfam" id="PF00106">
    <property type="entry name" value="adh_short"/>
    <property type="match status" value="1"/>
</dbReference>
<comment type="similarity">
    <text evidence="1 3">Belongs to the short-chain dehydrogenases/reductases (SDR) family.</text>
</comment>
<dbReference type="Proteomes" id="UP000007110">
    <property type="component" value="Unassembled WGS sequence"/>
</dbReference>
<evidence type="ECO:0000256" key="3">
    <source>
        <dbReference type="RuleBase" id="RU000363"/>
    </source>
</evidence>